<proteinExistence type="predicted"/>
<evidence type="ECO:0000256" key="1">
    <source>
        <dbReference type="SAM" id="MobiDB-lite"/>
    </source>
</evidence>
<organism evidence="2 3">
    <name type="scientific">Miscanthus lutarioriparius</name>
    <dbReference type="NCBI Taxonomy" id="422564"/>
    <lineage>
        <taxon>Eukaryota</taxon>
        <taxon>Viridiplantae</taxon>
        <taxon>Streptophyta</taxon>
        <taxon>Embryophyta</taxon>
        <taxon>Tracheophyta</taxon>
        <taxon>Spermatophyta</taxon>
        <taxon>Magnoliopsida</taxon>
        <taxon>Liliopsida</taxon>
        <taxon>Poales</taxon>
        <taxon>Poaceae</taxon>
        <taxon>PACMAD clade</taxon>
        <taxon>Panicoideae</taxon>
        <taxon>Andropogonodae</taxon>
        <taxon>Andropogoneae</taxon>
        <taxon>Saccharinae</taxon>
        <taxon>Miscanthus</taxon>
    </lineage>
</organism>
<gene>
    <name evidence="2" type="ORF">NCGR_LOCUS24972</name>
</gene>
<dbReference type="PANTHER" id="PTHR45224">
    <property type="entry name" value="OS01G0527900 PROTEIN-RELATED"/>
    <property type="match status" value="1"/>
</dbReference>
<dbReference type="OrthoDB" id="688089at2759"/>
<feature type="compositionally biased region" description="Pro residues" evidence="1">
    <location>
        <begin position="14"/>
        <end position="26"/>
    </location>
</feature>
<feature type="region of interest" description="Disordered" evidence="1">
    <location>
        <begin position="1"/>
        <end position="45"/>
    </location>
</feature>
<evidence type="ECO:0000313" key="3">
    <source>
        <dbReference type="Proteomes" id="UP000604825"/>
    </source>
</evidence>
<comment type="caution">
    <text evidence="2">The sequence shown here is derived from an EMBL/GenBank/DDBJ whole genome shotgun (WGS) entry which is preliminary data.</text>
</comment>
<name>A0A811P4Q4_9POAL</name>
<protein>
    <submittedName>
        <fullName evidence="2">Uncharacterized protein</fullName>
    </submittedName>
</protein>
<dbReference type="AlphaFoldDB" id="A0A811P4Q4"/>
<evidence type="ECO:0000313" key="2">
    <source>
        <dbReference type="EMBL" id="CAD6237457.1"/>
    </source>
</evidence>
<keyword evidence="3" id="KW-1185">Reference proteome</keyword>
<accession>A0A811P4Q4</accession>
<dbReference type="EMBL" id="CAJGYO010000006">
    <property type="protein sequence ID" value="CAD6237457.1"/>
    <property type="molecule type" value="Genomic_DNA"/>
</dbReference>
<sequence>MGGKSKRTSAPAPMEIPPQQPLPIPPHGLGTWFPTPPMQSSTSSAPWWHAGHQQLGLAGSMPQGSSWMLPPSVSSQPVAENDDESEVQAWEPNLYPPGGFMSFMNSTASSRGLVSNGSKSQAINLADDEDDGKCGRTEKHMLWTKKEDLRLKSIVDIYNSTTPKDRARQVKQIKDHFLRIKKRVQWFCGSWKEANALWASGESDADLEDELNNFLDAQKIANEGRREMLET</sequence>
<dbReference type="Proteomes" id="UP000604825">
    <property type="component" value="Unassembled WGS sequence"/>
</dbReference>
<reference evidence="2" key="1">
    <citation type="submission" date="2020-10" db="EMBL/GenBank/DDBJ databases">
        <authorList>
            <person name="Han B."/>
            <person name="Lu T."/>
            <person name="Zhao Q."/>
            <person name="Huang X."/>
            <person name="Zhao Y."/>
        </authorList>
    </citation>
    <scope>NUCLEOTIDE SEQUENCE</scope>
</reference>
<dbReference type="PANTHER" id="PTHR45224:SF16">
    <property type="entry name" value="OS01G0527900 PROTEIN"/>
    <property type="match status" value="1"/>
</dbReference>